<sequence>MKILVIQQKMIGDVLTSSILCEAIKKKYPSAELHYLINKHTVPVVEHNPFIDKLIIFTPETENSYVKFFKFLQQIKAEKYNTVIDVYGKISSALITAFSGAKIKIGYEKKKYAGFLYTHKYAIQLVRNKAVGLAYENRFNLLKAIIPEEEIDFSIQPKIYISALEKEQILKIASNENIDLKNQSFIMVNVLGSENSKTYPLKYMAVLLDKVAENFPELRFLFNYIPSQEKEVNELLSYCNPTTKQQISPFYAPSLREFIVLTSFCKMVIGNEGGAINMGKALNLPTFAIFSPWIRKETWGTSAKDSVNKTVHLKDFEPELFKAYDPKIFKQNSLKLYQAFKPNFIIPRLIKFVEVNKN</sequence>
<evidence type="ECO:0000256" key="2">
    <source>
        <dbReference type="ARBA" id="ARBA00022679"/>
    </source>
</evidence>
<reference evidence="3 4" key="1">
    <citation type="submission" date="2023-07" db="EMBL/GenBank/DDBJ databases">
        <title>Genomic Encyclopedia of Type Strains, Phase IV (KMG-IV): sequencing the most valuable type-strain genomes for metagenomic binning, comparative biology and taxonomic classification.</title>
        <authorList>
            <person name="Goeker M."/>
        </authorList>
    </citation>
    <scope>NUCLEOTIDE SEQUENCE [LARGE SCALE GENOMIC DNA]</scope>
    <source>
        <strain evidence="3 4">DSM 102814</strain>
    </source>
</reference>
<dbReference type="Gene3D" id="3.40.50.2000">
    <property type="entry name" value="Glycogen Phosphorylase B"/>
    <property type="match status" value="2"/>
</dbReference>
<evidence type="ECO:0000313" key="4">
    <source>
        <dbReference type="Proteomes" id="UP001257659"/>
    </source>
</evidence>
<comment type="caution">
    <text evidence="3">The sequence shown here is derived from an EMBL/GenBank/DDBJ whole genome shotgun (WGS) entry which is preliminary data.</text>
</comment>
<name>A0ABU1K8P6_9FLAO</name>
<keyword evidence="1 3" id="KW-0328">Glycosyltransferase</keyword>
<keyword evidence="2 3" id="KW-0808">Transferase</keyword>
<evidence type="ECO:0000313" key="3">
    <source>
        <dbReference type="EMBL" id="MDR6301422.1"/>
    </source>
</evidence>
<proteinExistence type="predicted"/>
<dbReference type="CDD" id="cd03789">
    <property type="entry name" value="GT9_LPS_heptosyltransferase"/>
    <property type="match status" value="1"/>
</dbReference>
<keyword evidence="4" id="KW-1185">Reference proteome</keyword>
<gene>
    <name evidence="3" type="ORF">GGR31_002091</name>
</gene>
<dbReference type="Proteomes" id="UP001257659">
    <property type="component" value="Unassembled WGS sequence"/>
</dbReference>
<dbReference type="PANTHER" id="PTHR30160:SF7">
    <property type="entry name" value="ADP-HEPTOSE--LPS HEPTOSYLTRANSFERASE 2"/>
    <property type="match status" value="1"/>
</dbReference>
<accession>A0ABU1K8P6</accession>
<dbReference type="PANTHER" id="PTHR30160">
    <property type="entry name" value="TETRAACYLDISACCHARIDE 4'-KINASE-RELATED"/>
    <property type="match status" value="1"/>
</dbReference>
<dbReference type="InterPro" id="IPR002201">
    <property type="entry name" value="Glyco_trans_9"/>
</dbReference>
<organism evidence="3 4">
    <name type="scientific">Mesonia maritima</name>
    <dbReference type="NCBI Taxonomy" id="1793873"/>
    <lineage>
        <taxon>Bacteria</taxon>
        <taxon>Pseudomonadati</taxon>
        <taxon>Bacteroidota</taxon>
        <taxon>Flavobacteriia</taxon>
        <taxon>Flavobacteriales</taxon>
        <taxon>Flavobacteriaceae</taxon>
        <taxon>Mesonia</taxon>
    </lineage>
</organism>
<dbReference type="GO" id="GO:0016757">
    <property type="term" value="F:glycosyltransferase activity"/>
    <property type="evidence" value="ECO:0007669"/>
    <property type="project" value="UniProtKB-KW"/>
</dbReference>
<dbReference type="EC" id="2.4.-.-" evidence="3"/>
<dbReference type="EMBL" id="JAVDQA010000006">
    <property type="protein sequence ID" value="MDR6301422.1"/>
    <property type="molecule type" value="Genomic_DNA"/>
</dbReference>
<dbReference type="RefSeq" id="WP_309728814.1">
    <property type="nucleotide sequence ID" value="NZ_JAVDQA010000006.1"/>
</dbReference>
<protein>
    <submittedName>
        <fullName evidence="3">Heptosyltransferase-2</fullName>
        <ecNumber evidence="3">2.4.-.-</ecNumber>
    </submittedName>
</protein>
<dbReference type="Pfam" id="PF01075">
    <property type="entry name" value="Glyco_transf_9"/>
    <property type="match status" value="1"/>
</dbReference>
<dbReference type="SUPFAM" id="SSF53756">
    <property type="entry name" value="UDP-Glycosyltransferase/glycogen phosphorylase"/>
    <property type="match status" value="1"/>
</dbReference>
<dbReference type="InterPro" id="IPR051199">
    <property type="entry name" value="LPS_LOS_Heptosyltrfase"/>
</dbReference>
<evidence type="ECO:0000256" key="1">
    <source>
        <dbReference type="ARBA" id="ARBA00022676"/>
    </source>
</evidence>